<dbReference type="InterPro" id="IPR015883">
    <property type="entry name" value="Glyco_hydro_20_cat"/>
</dbReference>
<dbReference type="STRING" id="329046.A0A1Y2C2H3"/>
<evidence type="ECO:0000313" key="13">
    <source>
        <dbReference type="Proteomes" id="UP000193642"/>
    </source>
</evidence>
<evidence type="ECO:0000256" key="7">
    <source>
        <dbReference type="RuleBase" id="RU003707"/>
    </source>
</evidence>
<feature type="transmembrane region" description="Helical" evidence="9">
    <location>
        <begin position="31"/>
        <end position="51"/>
    </location>
</feature>
<organism evidence="12 13">
    <name type="scientific">Rhizoclosmatium globosum</name>
    <dbReference type="NCBI Taxonomy" id="329046"/>
    <lineage>
        <taxon>Eukaryota</taxon>
        <taxon>Fungi</taxon>
        <taxon>Fungi incertae sedis</taxon>
        <taxon>Chytridiomycota</taxon>
        <taxon>Chytridiomycota incertae sedis</taxon>
        <taxon>Chytridiomycetes</taxon>
        <taxon>Chytridiales</taxon>
        <taxon>Chytriomycetaceae</taxon>
        <taxon>Rhizoclosmatium</taxon>
    </lineage>
</organism>
<evidence type="ECO:0000256" key="2">
    <source>
        <dbReference type="ARBA" id="ARBA00006285"/>
    </source>
</evidence>
<evidence type="ECO:0000256" key="1">
    <source>
        <dbReference type="ARBA" id="ARBA00001231"/>
    </source>
</evidence>
<feature type="domain" description="Glycoside hydrolase family 20 catalytic" evidence="10">
    <location>
        <begin position="203"/>
        <end position="543"/>
    </location>
</feature>
<dbReference type="Gene3D" id="1.10.12.10">
    <property type="entry name" value="Lyase 2-enoyl-coa Hydratase, Chain A, domain 2"/>
    <property type="match status" value="1"/>
</dbReference>
<dbReference type="CDD" id="cd06558">
    <property type="entry name" value="crotonase-like"/>
    <property type="match status" value="1"/>
</dbReference>
<dbReference type="Pfam" id="PF00728">
    <property type="entry name" value="Glyco_hydro_20"/>
    <property type="match status" value="1"/>
</dbReference>
<dbReference type="InterPro" id="IPR025705">
    <property type="entry name" value="Beta_hexosaminidase_sua/sub"/>
</dbReference>
<dbReference type="InterPro" id="IPR029018">
    <property type="entry name" value="Hex-like_dom2"/>
</dbReference>
<comment type="catalytic activity">
    <reaction evidence="1">
        <text>Hydrolysis of terminal non-reducing N-acetyl-D-hexosamine residues in N-acetyl-beta-D-hexosaminides.</text>
        <dbReference type="EC" id="3.2.1.52"/>
    </reaction>
</comment>
<reference evidence="12 13" key="1">
    <citation type="submission" date="2016-07" db="EMBL/GenBank/DDBJ databases">
        <title>Pervasive Adenine N6-methylation of Active Genes in Fungi.</title>
        <authorList>
            <consortium name="DOE Joint Genome Institute"/>
            <person name="Mondo S.J."/>
            <person name="Dannebaum R.O."/>
            <person name="Kuo R.C."/>
            <person name="Labutti K."/>
            <person name="Haridas S."/>
            <person name="Kuo A."/>
            <person name="Salamov A."/>
            <person name="Ahrendt S.R."/>
            <person name="Lipzen A."/>
            <person name="Sullivan W."/>
            <person name="Andreopoulos W.B."/>
            <person name="Clum A."/>
            <person name="Lindquist E."/>
            <person name="Daum C."/>
            <person name="Ramamoorthy G.K."/>
            <person name="Gryganskyi A."/>
            <person name="Culley D."/>
            <person name="Magnuson J.K."/>
            <person name="James T.Y."/>
            <person name="O'Malley M.A."/>
            <person name="Stajich J.E."/>
            <person name="Spatafora J.W."/>
            <person name="Visel A."/>
            <person name="Grigoriev I.V."/>
        </authorList>
    </citation>
    <scope>NUCLEOTIDE SEQUENCE [LARGE SCALE GENOMIC DNA]</scope>
    <source>
        <strain evidence="12 13">JEL800</strain>
    </source>
</reference>
<dbReference type="GO" id="GO:0016020">
    <property type="term" value="C:membrane"/>
    <property type="evidence" value="ECO:0007669"/>
    <property type="project" value="TreeGrafter"/>
</dbReference>
<accession>A0A1Y2C2H3</accession>
<dbReference type="PROSITE" id="PS00166">
    <property type="entry name" value="ENOYL_COA_HYDRATASE"/>
    <property type="match status" value="1"/>
</dbReference>
<dbReference type="AlphaFoldDB" id="A0A1Y2C2H3"/>
<protein>
    <recommendedName>
        <fullName evidence="3">beta-N-acetylhexosaminidase</fullName>
        <ecNumber evidence="3">3.2.1.52</ecNumber>
    </recommendedName>
</protein>
<dbReference type="Pfam" id="PF00378">
    <property type="entry name" value="ECH_1"/>
    <property type="match status" value="1"/>
</dbReference>
<dbReference type="InterPro" id="IPR018376">
    <property type="entry name" value="Enoyl-CoA_hyd/isom_CS"/>
</dbReference>
<comment type="similarity">
    <text evidence="2">Belongs to the glycosyl hydrolase 20 family.</text>
</comment>
<feature type="compositionally biased region" description="Pro residues" evidence="8">
    <location>
        <begin position="15"/>
        <end position="25"/>
    </location>
</feature>
<evidence type="ECO:0000259" key="10">
    <source>
        <dbReference type="Pfam" id="PF00728"/>
    </source>
</evidence>
<evidence type="ECO:0000313" key="12">
    <source>
        <dbReference type="EMBL" id="ORY41219.1"/>
    </source>
</evidence>
<keyword evidence="9" id="KW-1133">Transmembrane helix</keyword>
<dbReference type="EMBL" id="MCGO01000032">
    <property type="protein sequence ID" value="ORY41219.1"/>
    <property type="molecule type" value="Genomic_DNA"/>
</dbReference>
<dbReference type="Gene3D" id="3.90.226.10">
    <property type="entry name" value="2-enoyl-CoA Hydratase, Chain A, domain 1"/>
    <property type="match status" value="1"/>
</dbReference>
<evidence type="ECO:0000256" key="9">
    <source>
        <dbReference type="SAM" id="Phobius"/>
    </source>
</evidence>
<gene>
    <name evidence="12" type="ORF">BCR33DRAFT_852240</name>
</gene>
<dbReference type="Gene3D" id="3.30.379.10">
    <property type="entry name" value="Chitobiase/beta-hexosaminidase domain 2-like"/>
    <property type="match status" value="1"/>
</dbReference>
<dbReference type="InterPro" id="IPR029045">
    <property type="entry name" value="ClpP/crotonase-like_dom_sf"/>
</dbReference>
<dbReference type="PRINTS" id="PR00738">
    <property type="entry name" value="GLHYDRLASE20"/>
</dbReference>
<feature type="active site" description="Proton donor" evidence="6">
    <location>
        <position position="366"/>
    </location>
</feature>
<name>A0A1Y2C2H3_9FUNG</name>
<dbReference type="Pfam" id="PF02838">
    <property type="entry name" value="Glyco_hydro_20b"/>
    <property type="match status" value="1"/>
</dbReference>
<dbReference type="SUPFAM" id="SSF55545">
    <property type="entry name" value="beta-N-acetylhexosaminidase-like domain"/>
    <property type="match status" value="1"/>
</dbReference>
<dbReference type="Proteomes" id="UP000193642">
    <property type="component" value="Unassembled WGS sequence"/>
</dbReference>
<keyword evidence="9" id="KW-0472">Membrane</keyword>
<dbReference type="SUPFAM" id="SSF52096">
    <property type="entry name" value="ClpP/crotonase"/>
    <property type="match status" value="1"/>
</dbReference>
<dbReference type="SUPFAM" id="SSF51445">
    <property type="entry name" value="(Trans)glycosidases"/>
    <property type="match status" value="1"/>
</dbReference>
<dbReference type="InterPro" id="IPR001753">
    <property type="entry name" value="Enoyl-CoA_hydra/iso"/>
</dbReference>
<evidence type="ECO:0000259" key="11">
    <source>
        <dbReference type="Pfam" id="PF02838"/>
    </source>
</evidence>
<keyword evidence="13" id="KW-1185">Reference proteome</keyword>
<dbReference type="GO" id="GO:0004563">
    <property type="term" value="F:beta-N-acetylhexosaminidase activity"/>
    <property type="evidence" value="ECO:0007669"/>
    <property type="project" value="UniProtKB-EC"/>
</dbReference>
<comment type="caution">
    <text evidence="12">The sequence shown here is derived from an EMBL/GenBank/DDBJ whole genome shotgun (WGS) entry which is preliminary data.</text>
</comment>
<dbReference type="EC" id="3.2.1.52" evidence="3"/>
<evidence type="ECO:0000256" key="3">
    <source>
        <dbReference type="ARBA" id="ARBA00012663"/>
    </source>
</evidence>
<keyword evidence="9" id="KW-0812">Transmembrane</keyword>
<dbReference type="PANTHER" id="PTHR22600:SF57">
    <property type="entry name" value="BETA-N-ACETYLHEXOSAMINIDASE"/>
    <property type="match status" value="1"/>
</dbReference>
<dbReference type="InterPro" id="IPR017853">
    <property type="entry name" value="GH"/>
</dbReference>
<evidence type="ECO:0000256" key="6">
    <source>
        <dbReference type="PIRSR" id="PIRSR625705-1"/>
    </source>
</evidence>
<feature type="region of interest" description="Disordered" evidence="8">
    <location>
        <begin position="1"/>
        <end position="25"/>
    </location>
</feature>
<dbReference type="PANTHER" id="PTHR22600">
    <property type="entry name" value="BETA-HEXOSAMINIDASE"/>
    <property type="match status" value="1"/>
</dbReference>
<comment type="similarity">
    <text evidence="7">Belongs to the enoyl-CoA hydratase/isomerase family.</text>
</comment>
<sequence length="970" mass="107027">MHTHAEAEPLLTAPAPAPTEQTPPKPRLRRFHFLASFLVCGAMVLFAALLVDASCSGCLATRDPPPPPPPSFLWPMPSHVAAADVTALLSYKPRSFKVKVSNLNDKFIDNALSVLKKSLRAKHRNGHGKDYPISIHVDEPDKVKHAEDLVDANEGYELDVTAEGAFIKATNKIGVVYALQTLSQLITSSGSIVLTSIKDSPKFPYRGLLLDTARNYFSPKDIKRILDGMAFSKLNVLHWHLFDSQAFPIEWPLYPQIHTNSAYRDKSGSLKVYSKKEIKEIVEYAFERNIRVIPEFEVPGHNAVFGHVDESFVAGWNHTPWDEYCVQPPCGQAIVDKGEVVQLIDDLITDVGGWFRDPVVHVGHDEVNLKSWGDIDVKAMMRRFETELVGILEKNGKQYAGWDEIADLYGIEDLVPKDALVTIWRSPSTDRVKAALNAGFTNIVVGPSSHWYLDCSPSAPWCQSAWEKQNPSDTAYDIPGYLTHPGQWHNWTTVYSFDPLHDVPEPSVIKGGFGALWSETIKKHNIDRFLFPRLSVIGERLWSYDSVEYSAVDTKQRLERFRASLVNELEIDAAELGYLGNKEGMVYRPELCDGVEEGEGWQIGPQLEGNPVAEGTKGSYCSIARLYDTENNFGRIDSEGPSFRQKLILIEMLVARRFFQTSAVRRSQQTLKSTPIASSDFFVVSRDVHPTTGEPTGVVTVAFNSPKNLNAMTEPIGIEFQNLIRNTLSPDTSIRALILTGSDPYNPAPPSPAAPGKKPKPAAFSAGGDLKFLRARTQDLAHRNAEIMRDFYARFLSIRQAPFPTIAAINGHAVGAGACISLACDLRLMAGDNGAKIGFNFVKLGLTPGMGGSFMLPNLIGHQAASRLLLTGDLVSAQEAKELGLVLSVHDSKDLFQESLTLARKIAAASPVAVRGVVKTMRNGFEAQSGGIERALWREADTQAICYKSEDMTEGLDAIGEGRDPVFKNF</sequence>
<dbReference type="OrthoDB" id="428480at2759"/>
<evidence type="ECO:0000256" key="5">
    <source>
        <dbReference type="ARBA" id="ARBA00023295"/>
    </source>
</evidence>
<proteinExistence type="inferred from homology"/>
<feature type="domain" description="Beta-hexosaminidase bacterial type N-terminal" evidence="11">
    <location>
        <begin position="73"/>
        <end position="199"/>
    </location>
</feature>
<dbReference type="InterPro" id="IPR014748">
    <property type="entry name" value="Enoyl-CoA_hydra_C"/>
</dbReference>
<keyword evidence="4" id="KW-0378">Hydrolase</keyword>
<keyword evidence="5" id="KW-0326">Glycosidase</keyword>
<dbReference type="Gene3D" id="3.20.20.80">
    <property type="entry name" value="Glycosidases"/>
    <property type="match status" value="1"/>
</dbReference>
<dbReference type="GO" id="GO:0005975">
    <property type="term" value="P:carbohydrate metabolic process"/>
    <property type="evidence" value="ECO:0007669"/>
    <property type="project" value="InterPro"/>
</dbReference>
<evidence type="ECO:0000256" key="8">
    <source>
        <dbReference type="SAM" id="MobiDB-lite"/>
    </source>
</evidence>
<dbReference type="GO" id="GO:0030203">
    <property type="term" value="P:glycosaminoglycan metabolic process"/>
    <property type="evidence" value="ECO:0007669"/>
    <property type="project" value="TreeGrafter"/>
</dbReference>
<evidence type="ECO:0000256" key="4">
    <source>
        <dbReference type="ARBA" id="ARBA00022801"/>
    </source>
</evidence>
<dbReference type="InterPro" id="IPR015882">
    <property type="entry name" value="HEX_bac_N"/>
</dbReference>